<protein>
    <recommendedName>
        <fullName evidence="3">Gamma-butyrobetaine hydroxylase-like N-terminal domain-containing protein</fullName>
    </recommendedName>
</protein>
<dbReference type="PANTHER" id="PTHR35303:SF8">
    <property type="entry name" value="GAMMA-BUTYROBETAINE HYDROXYLASE-LIKE N-TERMINAL DOMAIN-CONTAINING PROTEIN"/>
    <property type="match status" value="1"/>
</dbReference>
<organism evidence="4">
    <name type="scientific">marine metagenome</name>
    <dbReference type="NCBI Taxonomy" id="408172"/>
    <lineage>
        <taxon>unclassified sequences</taxon>
        <taxon>metagenomes</taxon>
        <taxon>ecological metagenomes</taxon>
    </lineage>
</organism>
<evidence type="ECO:0000313" key="4">
    <source>
        <dbReference type="EMBL" id="SVA29311.1"/>
    </source>
</evidence>
<dbReference type="InterPro" id="IPR038492">
    <property type="entry name" value="GBBH-like_N_sf"/>
</dbReference>
<gene>
    <name evidence="4" type="ORF">METZ01_LOCUS82165</name>
</gene>
<evidence type="ECO:0000256" key="2">
    <source>
        <dbReference type="ARBA" id="ARBA00023004"/>
    </source>
</evidence>
<feature type="domain" description="Gamma-butyrobetaine hydroxylase-like N-terminal" evidence="3">
    <location>
        <begin position="14"/>
        <end position="97"/>
    </location>
</feature>
<dbReference type="PANTHER" id="PTHR35303">
    <property type="entry name" value="OS02G0197800 PROTEIN"/>
    <property type="match status" value="1"/>
</dbReference>
<keyword evidence="2" id="KW-0408">Iron</keyword>
<dbReference type="EMBL" id="UINC01006734">
    <property type="protein sequence ID" value="SVA29311.1"/>
    <property type="molecule type" value="Genomic_DNA"/>
</dbReference>
<dbReference type="Pfam" id="PF06155">
    <property type="entry name" value="GBBH-like_N"/>
    <property type="match status" value="1"/>
</dbReference>
<dbReference type="InterPro" id="IPR010376">
    <property type="entry name" value="GBBH-like_N"/>
</dbReference>
<dbReference type="GO" id="GO:0046872">
    <property type="term" value="F:metal ion binding"/>
    <property type="evidence" value="ECO:0007669"/>
    <property type="project" value="UniProtKB-KW"/>
</dbReference>
<name>A0A381UNJ4_9ZZZZ</name>
<sequence>MQTPTTTPRDINPTEDGTALRIVWEDGHESVYLPFDLRMSCPCAGCVDEGSGRRTLTEAMVAPNVYPTAIHYVGRYALQFVWSDGHDTGFYSFDLLRGLCGCEECEMPGPPRRSSQ</sequence>
<keyword evidence="1" id="KW-0479">Metal-binding</keyword>
<dbReference type="Gene3D" id="3.30.2020.30">
    <property type="match status" value="1"/>
</dbReference>
<dbReference type="AlphaFoldDB" id="A0A381UNJ4"/>
<proteinExistence type="predicted"/>
<reference evidence="4" key="1">
    <citation type="submission" date="2018-05" db="EMBL/GenBank/DDBJ databases">
        <authorList>
            <person name="Lanie J.A."/>
            <person name="Ng W.-L."/>
            <person name="Kazmierczak K.M."/>
            <person name="Andrzejewski T.M."/>
            <person name="Davidsen T.M."/>
            <person name="Wayne K.J."/>
            <person name="Tettelin H."/>
            <person name="Glass J.I."/>
            <person name="Rusch D."/>
            <person name="Podicherti R."/>
            <person name="Tsui H.-C.T."/>
            <person name="Winkler M.E."/>
        </authorList>
    </citation>
    <scope>NUCLEOTIDE SEQUENCE</scope>
</reference>
<evidence type="ECO:0000256" key="1">
    <source>
        <dbReference type="ARBA" id="ARBA00022723"/>
    </source>
</evidence>
<accession>A0A381UNJ4</accession>
<evidence type="ECO:0000259" key="3">
    <source>
        <dbReference type="Pfam" id="PF06155"/>
    </source>
</evidence>